<reference evidence="3 4" key="1">
    <citation type="submission" date="2018-09" db="EMBL/GenBank/DDBJ databases">
        <title>Whole genome sequencing of Microbacterium oryzae strain MB-10T.</title>
        <authorList>
            <person name="Das S.K."/>
        </authorList>
    </citation>
    <scope>NUCLEOTIDE SEQUENCE [LARGE SCALE GENOMIC DNA]</scope>
    <source>
        <strain evidence="3 4">MB-10</strain>
    </source>
</reference>
<dbReference type="RefSeq" id="WP_156241883.1">
    <property type="nucleotide sequence ID" value="NZ_BAAAZL010000004.1"/>
</dbReference>
<dbReference type="InterPro" id="IPR013830">
    <property type="entry name" value="SGNH_hydro"/>
</dbReference>
<dbReference type="GO" id="GO:0016787">
    <property type="term" value="F:hydrolase activity"/>
    <property type="evidence" value="ECO:0007669"/>
    <property type="project" value="UniProtKB-KW"/>
</dbReference>
<keyword evidence="1" id="KW-0812">Transmembrane</keyword>
<sequence length="283" mass="30166">MTLAHPKRHVAVVLAAAGFLLLGTVLVLGLWRPWAPLETPAAVAAGPTSSDVAPAPPSQLSLPDDPSVLVFGDSWTYGSAATERTLGYAYRFGALEGWRTTVDGVRGSGYLKPGRDGPDFGERMAALDPRLAPDLIVVQGSINDRHQDLSRYDAAVDAAWDTLEATYPDASVVVLGPAPQVLPVETPTAEIDERLTRLAADRGWPYISPVQEEWITEDDYTHLIDTSKRGADHPSDAGHAYLAERLAAAVDAMTAPLQVEAAEPQVEPAAPVVSDVYEAPSAR</sequence>
<dbReference type="InterPro" id="IPR036514">
    <property type="entry name" value="SGNH_hydro_sf"/>
</dbReference>
<keyword evidence="4" id="KW-1185">Reference proteome</keyword>
<dbReference type="OrthoDB" id="8215557at2"/>
<dbReference type="Proteomes" id="UP000422989">
    <property type="component" value="Chromosome"/>
</dbReference>
<dbReference type="Pfam" id="PF13472">
    <property type="entry name" value="Lipase_GDSL_2"/>
    <property type="match status" value="1"/>
</dbReference>
<evidence type="ECO:0000313" key="4">
    <source>
        <dbReference type="Proteomes" id="UP000422989"/>
    </source>
</evidence>
<evidence type="ECO:0000259" key="2">
    <source>
        <dbReference type="Pfam" id="PF13472"/>
    </source>
</evidence>
<feature type="domain" description="SGNH hydrolase-type esterase" evidence="2">
    <location>
        <begin position="70"/>
        <end position="240"/>
    </location>
</feature>
<accession>A0A6I6E6U2</accession>
<dbReference type="EMBL" id="CP032550">
    <property type="protein sequence ID" value="QGU27391.1"/>
    <property type="molecule type" value="Genomic_DNA"/>
</dbReference>
<dbReference type="Gene3D" id="3.40.50.1110">
    <property type="entry name" value="SGNH hydrolase"/>
    <property type="match status" value="1"/>
</dbReference>
<dbReference type="KEGG" id="moj:D7D94_06695"/>
<dbReference type="CDD" id="cd00229">
    <property type="entry name" value="SGNH_hydrolase"/>
    <property type="match status" value="1"/>
</dbReference>
<protein>
    <submittedName>
        <fullName evidence="3">SGNH/GDSL hydrolase family protein</fullName>
    </submittedName>
</protein>
<organism evidence="3 4">
    <name type="scientific">Microbacterium oryzae</name>
    <dbReference type="NCBI Taxonomy" id="743009"/>
    <lineage>
        <taxon>Bacteria</taxon>
        <taxon>Bacillati</taxon>
        <taxon>Actinomycetota</taxon>
        <taxon>Actinomycetes</taxon>
        <taxon>Micrococcales</taxon>
        <taxon>Microbacteriaceae</taxon>
        <taxon>Microbacterium</taxon>
    </lineage>
</organism>
<feature type="transmembrane region" description="Helical" evidence="1">
    <location>
        <begin position="12"/>
        <end position="31"/>
    </location>
</feature>
<evidence type="ECO:0000256" key="1">
    <source>
        <dbReference type="SAM" id="Phobius"/>
    </source>
</evidence>
<evidence type="ECO:0000313" key="3">
    <source>
        <dbReference type="EMBL" id="QGU27391.1"/>
    </source>
</evidence>
<name>A0A6I6E6U2_9MICO</name>
<keyword evidence="3" id="KW-0378">Hydrolase</keyword>
<keyword evidence="1" id="KW-1133">Transmembrane helix</keyword>
<dbReference type="AlphaFoldDB" id="A0A6I6E6U2"/>
<keyword evidence="1" id="KW-0472">Membrane</keyword>
<dbReference type="SUPFAM" id="SSF52266">
    <property type="entry name" value="SGNH hydrolase"/>
    <property type="match status" value="1"/>
</dbReference>
<gene>
    <name evidence="3" type="ORF">D7D94_06695</name>
</gene>
<proteinExistence type="predicted"/>